<dbReference type="NCBIfam" id="NF009297">
    <property type="entry name" value="PRK12654.1"/>
    <property type="match status" value="1"/>
</dbReference>
<feature type="region of interest" description="Disordered" evidence="1">
    <location>
        <begin position="114"/>
        <end position="172"/>
    </location>
</feature>
<dbReference type="AlphaFoldDB" id="A0A3G6J9B2"/>
<gene>
    <name evidence="2" type="ORF">CCHOA_11045</name>
</gene>
<feature type="compositionally biased region" description="Polar residues" evidence="1">
    <location>
        <begin position="232"/>
        <end position="241"/>
    </location>
</feature>
<dbReference type="InterPro" id="IPR002758">
    <property type="entry name" value="Cation_antiport_E"/>
</dbReference>
<dbReference type="OrthoDB" id="4410626at2"/>
<dbReference type="EMBL" id="CP033896">
    <property type="protein sequence ID" value="AZA14586.1"/>
    <property type="molecule type" value="Genomic_DNA"/>
</dbReference>
<proteinExistence type="predicted"/>
<reference evidence="2 3" key="1">
    <citation type="submission" date="2018-11" db="EMBL/GenBank/DDBJ databases">
        <authorList>
            <person name="Kleinhagauer T."/>
            <person name="Glaeser S.P."/>
            <person name="Spergser J."/>
            <person name="Ruckert C."/>
            <person name="Kaempfer P."/>
            <person name="Busse H.-J."/>
        </authorList>
    </citation>
    <scope>NUCLEOTIDE SEQUENCE [LARGE SCALE GENOMIC DNA]</scope>
    <source>
        <strain evidence="2 3">200CH</strain>
    </source>
</reference>
<dbReference type="RefSeq" id="WP_123930125.1">
    <property type="nucleotide sequence ID" value="NZ_CP033896.1"/>
</dbReference>
<feature type="compositionally biased region" description="Basic and acidic residues" evidence="1">
    <location>
        <begin position="132"/>
        <end position="163"/>
    </location>
</feature>
<organism evidence="2 3">
    <name type="scientific">Corynebacterium choanae</name>
    <dbReference type="NCBI Taxonomy" id="1862358"/>
    <lineage>
        <taxon>Bacteria</taxon>
        <taxon>Bacillati</taxon>
        <taxon>Actinomycetota</taxon>
        <taxon>Actinomycetes</taxon>
        <taxon>Mycobacteriales</taxon>
        <taxon>Corynebacteriaceae</taxon>
        <taxon>Corynebacterium</taxon>
    </lineage>
</organism>
<dbReference type="KEGG" id="ccho:CCHOA_11045"/>
<feature type="compositionally biased region" description="Polar residues" evidence="1">
    <location>
        <begin position="296"/>
        <end position="310"/>
    </location>
</feature>
<evidence type="ECO:0000256" key="1">
    <source>
        <dbReference type="SAM" id="MobiDB-lite"/>
    </source>
</evidence>
<protein>
    <submittedName>
        <fullName evidence="2">Putative monovalent cation/H+ antiporter subunit E</fullName>
    </submittedName>
</protein>
<keyword evidence="3" id="KW-1185">Reference proteome</keyword>
<evidence type="ECO:0000313" key="3">
    <source>
        <dbReference type="Proteomes" id="UP000269019"/>
    </source>
</evidence>
<sequence>MLHAVKYLTWLTGQVIAGAVAVAVDMCRKETNMDPIVVEYPLRITDDFLIAVFTTSITMTPGTISCGVITPDHDDEPTILLVQAVYGNDPAEVIAGLAEMEQRLSPAIADVDYGAPGQGSGDPQRSTAVVGHSDDHVGPTETDNHHIRGPHEQPHKVATDTRTSDNNLPGQSRIVTQATGDHADADTTATISAHAAAIGGYQVDRAALAGTGNHVELDDARIDSYPQDDPQPDTSGSHRSQASPPAAPAITKAAPSHAHPADQPDTNPGGVTVAQLQARAGAADTRPRRRRAAEPTDTSQPDISPAASQE</sequence>
<feature type="region of interest" description="Disordered" evidence="1">
    <location>
        <begin position="222"/>
        <end position="310"/>
    </location>
</feature>
<dbReference type="Pfam" id="PF01899">
    <property type="entry name" value="MNHE"/>
    <property type="match status" value="1"/>
</dbReference>
<dbReference type="GO" id="GO:0008324">
    <property type="term" value="F:monoatomic cation transmembrane transporter activity"/>
    <property type="evidence" value="ECO:0007669"/>
    <property type="project" value="InterPro"/>
</dbReference>
<dbReference type="GO" id="GO:0016020">
    <property type="term" value="C:membrane"/>
    <property type="evidence" value="ECO:0007669"/>
    <property type="project" value="InterPro"/>
</dbReference>
<feature type="compositionally biased region" description="Low complexity" evidence="1">
    <location>
        <begin position="242"/>
        <end position="258"/>
    </location>
</feature>
<evidence type="ECO:0000313" key="2">
    <source>
        <dbReference type="EMBL" id="AZA14586.1"/>
    </source>
</evidence>
<accession>A0A3G6J9B2</accession>
<dbReference type="Proteomes" id="UP000269019">
    <property type="component" value="Chromosome"/>
</dbReference>
<name>A0A3G6J9B2_9CORY</name>